<dbReference type="EC" id="3.1.1.3" evidence="2"/>
<dbReference type="Gene3D" id="3.40.50.1820">
    <property type="entry name" value="alpha/beta hydrolase"/>
    <property type="match status" value="1"/>
</dbReference>
<proteinExistence type="predicted"/>
<organism evidence="2 3">
    <name type="scientific">Endozoicomonas lisbonensis</name>
    <dbReference type="NCBI Taxonomy" id="3120522"/>
    <lineage>
        <taxon>Bacteria</taxon>
        <taxon>Pseudomonadati</taxon>
        <taxon>Pseudomonadota</taxon>
        <taxon>Gammaproteobacteria</taxon>
        <taxon>Oceanospirillales</taxon>
        <taxon>Endozoicomonadaceae</taxon>
        <taxon>Endozoicomonas</taxon>
    </lineage>
</organism>
<dbReference type="InterPro" id="IPR051218">
    <property type="entry name" value="Sec_MonoDiacylglyc_Lipase"/>
</dbReference>
<reference evidence="2 3" key="1">
    <citation type="submission" date="2024-06" db="EMBL/GenBank/DDBJ databases">
        <title>Genomic Encyclopedia of Type Strains, Phase V (KMG-V): Genome sequencing to study the core and pangenomes of soil and plant-associated prokaryotes.</title>
        <authorList>
            <person name="Whitman W."/>
        </authorList>
    </citation>
    <scope>NUCLEOTIDE SEQUENCE [LARGE SCALE GENOMIC DNA]</scope>
    <source>
        <strain evidence="2 3">NE40</strain>
    </source>
</reference>
<keyword evidence="3" id="KW-1185">Reference proteome</keyword>
<dbReference type="InterPro" id="IPR002921">
    <property type="entry name" value="Fungal_lipase-type"/>
</dbReference>
<evidence type="ECO:0000313" key="2">
    <source>
        <dbReference type="EMBL" id="MET4754869.1"/>
    </source>
</evidence>
<dbReference type="PANTHER" id="PTHR45856:SF24">
    <property type="entry name" value="FUNGAL LIPASE-LIKE DOMAIN-CONTAINING PROTEIN"/>
    <property type="match status" value="1"/>
</dbReference>
<dbReference type="EMBL" id="JBEWTB010000001">
    <property type="protein sequence ID" value="MET4754869.1"/>
    <property type="molecule type" value="Genomic_DNA"/>
</dbReference>
<feature type="domain" description="Fungal lipase-type" evidence="1">
    <location>
        <begin position="82"/>
        <end position="210"/>
    </location>
</feature>
<dbReference type="CDD" id="cd00519">
    <property type="entry name" value="Lipase_3"/>
    <property type="match status" value="1"/>
</dbReference>
<evidence type="ECO:0000259" key="1">
    <source>
        <dbReference type="Pfam" id="PF01764"/>
    </source>
</evidence>
<dbReference type="GO" id="GO:0004806">
    <property type="term" value="F:triacylglycerol lipase activity"/>
    <property type="evidence" value="ECO:0007669"/>
    <property type="project" value="UniProtKB-EC"/>
</dbReference>
<keyword evidence="2" id="KW-0378">Hydrolase</keyword>
<accession>A0ABV2SAU8</accession>
<name>A0ABV2SAU8_9GAMM</name>
<dbReference type="PANTHER" id="PTHR45856">
    <property type="entry name" value="ALPHA/BETA-HYDROLASES SUPERFAMILY PROTEIN"/>
    <property type="match status" value="1"/>
</dbReference>
<gene>
    <name evidence="2" type="ORF">V5J35_000061</name>
</gene>
<dbReference type="RefSeq" id="WP_354011671.1">
    <property type="nucleotide sequence ID" value="NZ_JBEWTA010000003.1"/>
</dbReference>
<dbReference type="Pfam" id="PF01764">
    <property type="entry name" value="Lipase_3"/>
    <property type="match status" value="1"/>
</dbReference>
<sequence>MSTLPAKLSVMMASDIYLVNNDNLDLNINRRLKAVLKTYKPYFDLGIENKLQGKSGGLILNKTTSFGIVSQGKGAYSDDVFIILRGTASGYDVLTDLNAGFSRSNNGHIVHLGFNKTFKTIQPQLEQFFAQQPTTVNTVHCIGHSLGGALATLAAEWAVQTNSGSQINLYTFGCPRVGMLPYVSYFENQPSVGIYRAYHNTDPVPMVPVWPFMHLLEEDSFYLPGRGHYINPEYHKITQYLNTIGSSDWEALGSLYKETIEDTVIEQWLASDSFASLNANTIKLFSRAIGYVIRKVLKATGVTLQTAFGTATTILDQLAYILHRGMTAPEAVSGWVVRLITKMARSLGITIRKGANLTLRLIRYVLQSMSNHIRSLVQKAVNFITQTT</sequence>
<evidence type="ECO:0000313" key="3">
    <source>
        <dbReference type="Proteomes" id="UP001549366"/>
    </source>
</evidence>
<dbReference type="SUPFAM" id="SSF53474">
    <property type="entry name" value="alpha/beta-Hydrolases"/>
    <property type="match status" value="1"/>
</dbReference>
<comment type="caution">
    <text evidence="2">The sequence shown here is derived from an EMBL/GenBank/DDBJ whole genome shotgun (WGS) entry which is preliminary data.</text>
</comment>
<protein>
    <submittedName>
        <fullName evidence="2">Triacylglycerol lipase</fullName>
        <ecNumber evidence="2">3.1.1.3</ecNumber>
    </submittedName>
</protein>
<dbReference type="Proteomes" id="UP001549366">
    <property type="component" value="Unassembled WGS sequence"/>
</dbReference>
<dbReference type="InterPro" id="IPR029058">
    <property type="entry name" value="AB_hydrolase_fold"/>
</dbReference>